<dbReference type="RefSeq" id="XP_005778066.1">
    <property type="nucleotide sequence ID" value="XM_005778009.1"/>
</dbReference>
<feature type="transmembrane region" description="Helical" evidence="7">
    <location>
        <begin position="336"/>
        <end position="359"/>
    </location>
</feature>
<comment type="subcellular location">
    <subcellularLocation>
        <location evidence="1">Membrane</location>
    </subcellularLocation>
</comment>
<dbReference type="HOGENOM" id="CLU_613153_0_0_1"/>
<keyword evidence="2" id="KW-0813">Transport</keyword>
<evidence type="ECO:0000256" key="7">
    <source>
        <dbReference type="SAM" id="Phobius"/>
    </source>
</evidence>
<keyword evidence="10" id="KW-1185">Reference proteome</keyword>
<evidence type="ECO:0000256" key="2">
    <source>
        <dbReference type="ARBA" id="ARBA00022448"/>
    </source>
</evidence>
<dbReference type="AlphaFoldDB" id="A0A0D3JQ52"/>
<reference evidence="9" key="2">
    <citation type="submission" date="2024-10" db="UniProtKB">
        <authorList>
            <consortium name="EnsemblProtists"/>
        </authorList>
    </citation>
    <scope>IDENTIFICATION</scope>
</reference>
<evidence type="ECO:0000256" key="1">
    <source>
        <dbReference type="ARBA" id="ARBA00004370"/>
    </source>
</evidence>
<evidence type="ECO:0000259" key="8">
    <source>
        <dbReference type="Pfam" id="PF01490"/>
    </source>
</evidence>
<protein>
    <recommendedName>
        <fullName evidence="8">Amino acid transporter transmembrane domain-containing protein</fullName>
    </recommendedName>
</protein>
<dbReference type="PANTHER" id="PTHR48017">
    <property type="entry name" value="OS05G0424000 PROTEIN-RELATED"/>
    <property type="match status" value="1"/>
</dbReference>
<dbReference type="EnsemblProtists" id="EOD25637">
    <property type="protein sequence ID" value="EOD25637"/>
    <property type="gene ID" value="EMIHUDRAFT_237412"/>
</dbReference>
<dbReference type="PaxDb" id="2903-EOD25637"/>
<feature type="transmembrane region" description="Helical" evidence="7">
    <location>
        <begin position="60"/>
        <end position="79"/>
    </location>
</feature>
<keyword evidence="5 7" id="KW-0472">Membrane</keyword>
<feature type="domain" description="Amino acid transporter transmembrane" evidence="8">
    <location>
        <begin position="33"/>
        <end position="83"/>
    </location>
</feature>
<keyword evidence="3 7" id="KW-0812">Transmembrane</keyword>
<reference evidence="10" key="1">
    <citation type="journal article" date="2013" name="Nature">
        <title>Pan genome of the phytoplankton Emiliania underpins its global distribution.</title>
        <authorList>
            <person name="Read B.A."/>
            <person name="Kegel J."/>
            <person name="Klute M.J."/>
            <person name="Kuo A."/>
            <person name="Lefebvre S.C."/>
            <person name="Maumus F."/>
            <person name="Mayer C."/>
            <person name="Miller J."/>
            <person name="Monier A."/>
            <person name="Salamov A."/>
            <person name="Young J."/>
            <person name="Aguilar M."/>
            <person name="Claverie J.M."/>
            <person name="Frickenhaus S."/>
            <person name="Gonzalez K."/>
            <person name="Herman E.K."/>
            <person name="Lin Y.C."/>
            <person name="Napier J."/>
            <person name="Ogata H."/>
            <person name="Sarno A.F."/>
            <person name="Shmutz J."/>
            <person name="Schroeder D."/>
            <person name="de Vargas C."/>
            <person name="Verret F."/>
            <person name="von Dassow P."/>
            <person name="Valentin K."/>
            <person name="Van de Peer Y."/>
            <person name="Wheeler G."/>
            <person name="Dacks J.B."/>
            <person name="Delwiche C.F."/>
            <person name="Dyhrman S.T."/>
            <person name="Glockner G."/>
            <person name="John U."/>
            <person name="Richards T."/>
            <person name="Worden A.Z."/>
            <person name="Zhang X."/>
            <person name="Grigoriev I.V."/>
            <person name="Allen A.E."/>
            <person name="Bidle K."/>
            <person name="Borodovsky M."/>
            <person name="Bowler C."/>
            <person name="Brownlee C."/>
            <person name="Cock J.M."/>
            <person name="Elias M."/>
            <person name="Gladyshev V.N."/>
            <person name="Groth M."/>
            <person name="Guda C."/>
            <person name="Hadaegh A."/>
            <person name="Iglesias-Rodriguez M.D."/>
            <person name="Jenkins J."/>
            <person name="Jones B.M."/>
            <person name="Lawson T."/>
            <person name="Leese F."/>
            <person name="Lindquist E."/>
            <person name="Lobanov A."/>
            <person name="Lomsadze A."/>
            <person name="Malik S.B."/>
            <person name="Marsh M.E."/>
            <person name="Mackinder L."/>
            <person name="Mock T."/>
            <person name="Mueller-Roeber B."/>
            <person name="Pagarete A."/>
            <person name="Parker M."/>
            <person name="Probert I."/>
            <person name="Quesneville H."/>
            <person name="Raines C."/>
            <person name="Rensing S.A."/>
            <person name="Riano-Pachon D.M."/>
            <person name="Richier S."/>
            <person name="Rokitta S."/>
            <person name="Shiraiwa Y."/>
            <person name="Soanes D.M."/>
            <person name="van der Giezen M."/>
            <person name="Wahlund T.M."/>
            <person name="Williams B."/>
            <person name="Wilson W."/>
            <person name="Wolfe G."/>
            <person name="Wurch L.L."/>
        </authorList>
    </citation>
    <scope>NUCLEOTIDE SEQUENCE</scope>
</reference>
<feature type="domain" description="Amino acid transporter transmembrane" evidence="8">
    <location>
        <begin position="181"/>
        <end position="263"/>
    </location>
</feature>
<evidence type="ECO:0000256" key="4">
    <source>
        <dbReference type="ARBA" id="ARBA00022989"/>
    </source>
</evidence>
<dbReference type="Pfam" id="PF01490">
    <property type="entry name" value="Aa_trans"/>
    <property type="match status" value="3"/>
</dbReference>
<evidence type="ECO:0000256" key="6">
    <source>
        <dbReference type="SAM" id="MobiDB-lite"/>
    </source>
</evidence>
<dbReference type="STRING" id="2903.R1CSL0"/>
<evidence type="ECO:0000313" key="9">
    <source>
        <dbReference type="EnsemblProtists" id="EOD25637"/>
    </source>
</evidence>
<organism evidence="9 10">
    <name type="scientific">Emiliania huxleyi (strain CCMP1516)</name>
    <dbReference type="NCBI Taxonomy" id="280463"/>
    <lineage>
        <taxon>Eukaryota</taxon>
        <taxon>Haptista</taxon>
        <taxon>Haptophyta</taxon>
        <taxon>Prymnesiophyceae</taxon>
        <taxon>Isochrysidales</taxon>
        <taxon>Noelaerhabdaceae</taxon>
        <taxon>Emiliania</taxon>
    </lineage>
</organism>
<dbReference type="GO" id="GO:0016020">
    <property type="term" value="C:membrane"/>
    <property type="evidence" value="ECO:0007669"/>
    <property type="project" value="UniProtKB-SubCell"/>
</dbReference>
<dbReference type="Proteomes" id="UP000013827">
    <property type="component" value="Unassembled WGS sequence"/>
</dbReference>
<sequence length="387" mass="40962">MRRTPNRDASPPGEHLPLVHGSSAKPAVARESLWYHSSFLIMAEAMGMGVLGIPHATAQIGWGLTACVAFGLVSTYSSLLLGRKGALSHPSESDGGRQSILPFFLLACAESARTFAPWALLDTPTWPRLGTFSEPSWTRLAPAFSGTPLGCSSWLCFCCLLSSCAHCTRHSVWLPSGAASLDSFGAVSAFVFAYQCHSVLLEIMREMREPRSFPAAARAAYGVMGLVYTCTCVLAYGAYGSEVAGFLPESMPPGHAKRLVGLAALSSAPGTPPSLSRPDAEVSGVLLLSIVLATAVPFFSDLQSLLGSLAGAPMMFGFPALFYLRACRAHGLALSWFDAAACHFLLYLLTPTLVVLGTLSSMRSIAHSWEVALAADAAAQAQPAYLR</sequence>
<feature type="transmembrane region" description="Helical" evidence="7">
    <location>
        <begin position="33"/>
        <end position="54"/>
    </location>
</feature>
<dbReference type="KEGG" id="ehx:EMIHUDRAFT_237412"/>
<proteinExistence type="predicted"/>
<name>A0A0D3JQ52_EMIH1</name>
<feature type="domain" description="Amino acid transporter transmembrane" evidence="8">
    <location>
        <begin position="284"/>
        <end position="349"/>
    </location>
</feature>
<accession>A0A0D3JQ52</accession>
<feature type="transmembrane region" description="Helical" evidence="7">
    <location>
        <begin position="306"/>
        <end position="324"/>
    </location>
</feature>
<dbReference type="InterPro" id="IPR013057">
    <property type="entry name" value="AA_transpt_TM"/>
</dbReference>
<evidence type="ECO:0000256" key="5">
    <source>
        <dbReference type="ARBA" id="ARBA00023136"/>
    </source>
</evidence>
<evidence type="ECO:0000313" key="10">
    <source>
        <dbReference type="Proteomes" id="UP000013827"/>
    </source>
</evidence>
<feature type="region of interest" description="Disordered" evidence="6">
    <location>
        <begin position="1"/>
        <end position="20"/>
    </location>
</feature>
<evidence type="ECO:0000256" key="3">
    <source>
        <dbReference type="ARBA" id="ARBA00022692"/>
    </source>
</evidence>
<feature type="transmembrane region" description="Helical" evidence="7">
    <location>
        <begin position="215"/>
        <end position="239"/>
    </location>
</feature>
<dbReference type="GeneID" id="17271179"/>
<keyword evidence="4 7" id="KW-1133">Transmembrane helix</keyword>